<sequence length="402" mass="44055">MGGAEPGETGDTPVKKSLLGRLRARSRSMANVHRDRGSNNNNGSPMSKLASGMFGGLFSRKRPTPVTPETNNGALETAPTVEDTASLEEATAGTTSVVPTANGDRFLSASHSNLNTVHPEMDVDAYEGTSKMPSYVNISLAANGYSRSRTNLNNVLSRSGDVHNLIVNGSEVTDLTKEFKAVVFVSDKKNMVEETLDHTKTDSAFILPELKVEAENVQTFENLTTSLEKQLFHCVELSDKKLADPKLNEDAKEAILAASGHTRILLKSKVKKMFQLLEKHQEAGGSETVTINDLACFWMMLDIEVGRIREQFDLVEKYRLNDWQPLPEGKPEVKPLPPPSVKRPPGTKFTPKITPKVDGTTANKQSETPRPRNDMKAFLAQRRKELAEKNGANGDANNSVLQ</sequence>
<dbReference type="WBParaSite" id="Pan_g14683.t1">
    <property type="protein sequence ID" value="Pan_g14683.t1"/>
    <property type="gene ID" value="Pan_g14683"/>
</dbReference>
<keyword evidence="3" id="KW-1185">Reference proteome</keyword>
<organism evidence="3 4">
    <name type="scientific">Panagrellus redivivus</name>
    <name type="common">Microworm</name>
    <dbReference type="NCBI Taxonomy" id="6233"/>
    <lineage>
        <taxon>Eukaryota</taxon>
        <taxon>Metazoa</taxon>
        <taxon>Ecdysozoa</taxon>
        <taxon>Nematoda</taxon>
        <taxon>Chromadorea</taxon>
        <taxon>Rhabditida</taxon>
        <taxon>Tylenchina</taxon>
        <taxon>Panagrolaimomorpha</taxon>
        <taxon>Panagrolaimoidea</taxon>
        <taxon>Panagrolaimidae</taxon>
        <taxon>Panagrellus</taxon>
    </lineage>
</organism>
<dbReference type="GO" id="GO:0023052">
    <property type="term" value="P:signaling"/>
    <property type="evidence" value="ECO:0007669"/>
    <property type="project" value="InterPro"/>
</dbReference>
<evidence type="ECO:0000313" key="3">
    <source>
        <dbReference type="Proteomes" id="UP000492821"/>
    </source>
</evidence>
<name>A0A7E4UZE5_PANRE</name>
<evidence type="ECO:0000313" key="4">
    <source>
        <dbReference type="WBParaSite" id="Pan_g14683.t1"/>
    </source>
</evidence>
<evidence type="ECO:0000256" key="2">
    <source>
        <dbReference type="SAM" id="MobiDB-lite"/>
    </source>
</evidence>
<reference evidence="3" key="1">
    <citation type="journal article" date="2013" name="Genetics">
        <title>The draft genome and transcriptome of Panagrellus redivivus are shaped by the harsh demands of a free-living lifestyle.</title>
        <authorList>
            <person name="Srinivasan J."/>
            <person name="Dillman A.R."/>
            <person name="Macchietto M.G."/>
            <person name="Heikkinen L."/>
            <person name="Lakso M."/>
            <person name="Fracchia K.M."/>
            <person name="Antoshechkin I."/>
            <person name="Mortazavi A."/>
            <person name="Wong G."/>
            <person name="Sternberg P.W."/>
        </authorList>
    </citation>
    <scope>NUCLEOTIDE SEQUENCE [LARGE SCALE GENOMIC DNA]</scope>
    <source>
        <strain evidence="3">MT8872</strain>
    </source>
</reference>
<dbReference type="AlphaFoldDB" id="A0A7E4UZE5"/>
<feature type="region of interest" description="Disordered" evidence="2">
    <location>
        <begin position="28"/>
        <end position="79"/>
    </location>
</feature>
<dbReference type="InterPro" id="IPR005026">
    <property type="entry name" value="SAPAP"/>
</dbReference>
<accession>A0A7E4UZE5</accession>
<evidence type="ECO:0000256" key="1">
    <source>
        <dbReference type="ARBA" id="ARBA00008839"/>
    </source>
</evidence>
<protein>
    <submittedName>
        <fullName evidence="4">FH2 domain-containing protein</fullName>
    </submittedName>
</protein>
<feature type="region of interest" description="Disordered" evidence="2">
    <location>
        <begin position="324"/>
        <end position="376"/>
    </location>
</feature>
<dbReference type="PANTHER" id="PTHR12353:SF1">
    <property type="entry name" value="DISKS LARGE-ASSOCIATED PROTEIN 5"/>
    <property type="match status" value="1"/>
</dbReference>
<reference evidence="4" key="2">
    <citation type="submission" date="2020-10" db="UniProtKB">
        <authorList>
            <consortium name="WormBaseParasite"/>
        </authorList>
    </citation>
    <scope>IDENTIFICATION</scope>
</reference>
<dbReference type="Proteomes" id="UP000492821">
    <property type="component" value="Unassembled WGS sequence"/>
</dbReference>
<proteinExistence type="inferred from homology"/>
<dbReference type="Pfam" id="PF03359">
    <property type="entry name" value="GKAP"/>
    <property type="match status" value="1"/>
</dbReference>
<comment type="similarity">
    <text evidence="1">Belongs to the SAPAP family.</text>
</comment>
<dbReference type="PANTHER" id="PTHR12353">
    <property type="entry name" value="DISKS LARGE-ASSOCIATED PROTEIN DAP SAP90/PSD-95-ASSOCIATED PROTEIN"/>
    <property type="match status" value="1"/>
</dbReference>